<reference evidence="2" key="1">
    <citation type="submission" date="2020-09" db="EMBL/GenBank/DDBJ databases">
        <title>Genome-Enabled Discovery of Anthraquinone Biosynthesis in Senna tora.</title>
        <authorList>
            <person name="Kang S.-H."/>
            <person name="Pandey R.P."/>
            <person name="Lee C.-M."/>
            <person name="Sim J.-S."/>
            <person name="Jeong J.-T."/>
            <person name="Choi B.-S."/>
            <person name="Jung M."/>
            <person name="Ginzburg D."/>
            <person name="Zhao K."/>
            <person name="Won S.Y."/>
            <person name="Oh T.-J."/>
            <person name="Yu Y."/>
            <person name="Kim N.-H."/>
            <person name="Lee O.R."/>
            <person name="Lee T.-H."/>
            <person name="Bashyal P."/>
            <person name="Kim T.-S."/>
            <person name="Lee W.-H."/>
            <person name="Kawkins C."/>
            <person name="Kim C.-K."/>
            <person name="Kim J.S."/>
            <person name="Ahn B.O."/>
            <person name="Rhee S.Y."/>
            <person name="Sohng J.K."/>
        </authorList>
    </citation>
    <scope>NUCLEOTIDE SEQUENCE</scope>
    <source>
        <tissue evidence="2">Leaf</tissue>
    </source>
</reference>
<keyword evidence="3" id="KW-1185">Reference proteome</keyword>
<name>A0A834W5S1_9FABA</name>
<dbReference type="EMBL" id="JAAIUW010000011">
    <property type="protein sequence ID" value="KAF7810352.1"/>
    <property type="molecule type" value="Genomic_DNA"/>
</dbReference>
<accession>A0A834W5S1</accession>
<gene>
    <name evidence="2" type="ORF">G2W53_037095</name>
</gene>
<sequence>MENRGYDEGFEEVDEDEPSDSDHTSPPPTTTINKRRLLDAGAVGVPDTGEVGAAAAAEEEEEAVFDGKEKRGTQERVFPAT</sequence>
<dbReference type="AlphaFoldDB" id="A0A834W5S1"/>
<feature type="region of interest" description="Disordered" evidence="1">
    <location>
        <begin position="1"/>
        <end position="37"/>
    </location>
</feature>
<evidence type="ECO:0000256" key="1">
    <source>
        <dbReference type="SAM" id="MobiDB-lite"/>
    </source>
</evidence>
<dbReference type="Proteomes" id="UP000634136">
    <property type="component" value="Unassembled WGS sequence"/>
</dbReference>
<comment type="caution">
    <text evidence="2">The sequence shown here is derived from an EMBL/GenBank/DDBJ whole genome shotgun (WGS) entry which is preliminary data.</text>
</comment>
<evidence type="ECO:0000313" key="2">
    <source>
        <dbReference type="EMBL" id="KAF7810352.1"/>
    </source>
</evidence>
<organism evidence="2 3">
    <name type="scientific">Senna tora</name>
    <dbReference type="NCBI Taxonomy" id="362788"/>
    <lineage>
        <taxon>Eukaryota</taxon>
        <taxon>Viridiplantae</taxon>
        <taxon>Streptophyta</taxon>
        <taxon>Embryophyta</taxon>
        <taxon>Tracheophyta</taxon>
        <taxon>Spermatophyta</taxon>
        <taxon>Magnoliopsida</taxon>
        <taxon>eudicotyledons</taxon>
        <taxon>Gunneridae</taxon>
        <taxon>Pentapetalae</taxon>
        <taxon>rosids</taxon>
        <taxon>fabids</taxon>
        <taxon>Fabales</taxon>
        <taxon>Fabaceae</taxon>
        <taxon>Caesalpinioideae</taxon>
        <taxon>Cassia clade</taxon>
        <taxon>Senna</taxon>
    </lineage>
</organism>
<feature type="compositionally biased region" description="Basic and acidic residues" evidence="1">
    <location>
        <begin position="65"/>
        <end position="74"/>
    </location>
</feature>
<evidence type="ECO:0000313" key="3">
    <source>
        <dbReference type="Proteomes" id="UP000634136"/>
    </source>
</evidence>
<protein>
    <submittedName>
        <fullName evidence="2">Uncharacterized protein</fullName>
    </submittedName>
</protein>
<proteinExistence type="predicted"/>
<feature type="compositionally biased region" description="Acidic residues" evidence="1">
    <location>
        <begin position="8"/>
        <end position="19"/>
    </location>
</feature>
<feature type="region of interest" description="Disordered" evidence="1">
    <location>
        <begin position="52"/>
        <end position="81"/>
    </location>
</feature>